<organism evidence="2 3">
    <name type="scientific">Eumeta variegata</name>
    <name type="common">Bagworm moth</name>
    <name type="synonym">Eumeta japonica</name>
    <dbReference type="NCBI Taxonomy" id="151549"/>
    <lineage>
        <taxon>Eukaryota</taxon>
        <taxon>Metazoa</taxon>
        <taxon>Ecdysozoa</taxon>
        <taxon>Arthropoda</taxon>
        <taxon>Hexapoda</taxon>
        <taxon>Insecta</taxon>
        <taxon>Pterygota</taxon>
        <taxon>Neoptera</taxon>
        <taxon>Endopterygota</taxon>
        <taxon>Lepidoptera</taxon>
        <taxon>Glossata</taxon>
        <taxon>Ditrysia</taxon>
        <taxon>Tineoidea</taxon>
        <taxon>Psychidae</taxon>
        <taxon>Oiketicinae</taxon>
        <taxon>Eumeta</taxon>
    </lineage>
</organism>
<sequence>MPRVAPSNRSLRVSSSNLRRGRCARDSRRADLVGAKFEFGHSVVFQISNRFNLEGVLSNVDFSGRQLSDSRLPTGATVKLMSLMIAVSPSPVAMRSDVVIKFVSVHARPGR</sequence>
<dbReference type="EMBL" id="BGZK01000006">
    <property type="protein sequence ID" value="GBP00651.1"/>
    <property type="molecule type" value="Genomic_DNA"/>
</dbReference>
<comment type="caution">
    <text evidence="2">The sequence shown here is derived from an EMBL/GenBank/DDBJ whole genome shotgun (WGS) entry which is preliminary data.</text>
</comment>
<evidence type="ECO:0000313" key="2">
    <source>
        <dbReference type="EMBL" id="GBP00651.1"/>
    </source>
</evidence>
<protein>
    <submittedName>
        <fullName evidence="2">Uncharacterized protein</fullName>
    </submittedName>
</protein>
<evidence type="ECO:0000256" key="1">
    <source>
        <dbReference type="SAM" id="MobiDB-lite"/>
    </source>
</evidence>
<dbReference type="AlphaFoldDB" id="A0A4C1SHQ9"/>
<reference evidence="2 3" key="1">
    <citation type="journal article" date="2019" name="Commun. Biol.">
        <title>The bagworm genome reveals a unique fibroin gene that provides high tensile strength.</title>
        <authorList>
            <person name="Kono N."/>
            <person name="Nakamura H."/>
            <person name="Ohtoshi R."/>
            <person name="Tomita M."/>
            <person name="Numata K."/>
            <person name="Arakawa K."/>
        </authorList>
    </citation>
    <scope>NUCLEOTIDE SEQUENCE [LARGE SCALE GENOMIC DNA]</scope>
</reference>
<dbReference type="Proteomes" id="UP000299102">
    <property type="component" value="Unassembled WGS sequence"/>
</dbReference>
<evidence type="ECO:0000313" key="3">
    <source>
        <dbReference type="Proteomes" id="UP000299102"/>
    </source>
</evidence>
<accession>A0A4C1SHQ9</accession>
<gene>
    <name evidence="2" type="ORF">EVAR_76918_1</name>
</gene>
<feature type="compositionally biased region" description="Low complexity" evidence="1">
    <location>
        <begin position="7"/>
        <end position="18"/>
    </location>
</feature>
<name>A0A4C1SHQ9_EUMVA</name>
<proteinExistence type="predicted"/>
<keyword evidence="3" id="KW-1185">Reference proteome</keyword>
<feature type="region of interest" description="Disordered" evidence="1">
    <location>
        <begin position="1"/>
        <end position="22"/>
    </location>
</feature>